<name>A0A1I2K4E1_9ACTN</name>
<dbReference type="PANTHER" id="PTHR36302">
    <property type="entry name" value="BLR7088 PROTEIN"/>
    <property type="match status" value="1"/>
</dbReference>
<dbReference type="RefSeq" id="WP_177246651.1">
    <property type="nucleotide sequence ID" value="NZ_FONG01000020.1"/>
</dbReference>
<evidence type="ECO:0000256" key="1">
    <source>
        <dbReference type="SAM" id="MobiDB-lite"/>
    </source>
</evidence>
<dbReference type="PANTHER" id="PTHR36302:SF1">
    <property type="entry name" value="COPPER CHAPERONE PCU(A)C"/>
    <property type="match status" value="1"/>
</dbReference>
<dbReference type="Gene3D" id="2.60.40.1890">
    <property type="entry name" value="PCu(A)C copper chaperone"/>
    <property type="match status" value="1"/>
</dbReference>
<dbReference type="Proteomes" id="UP000199323">
    <property type="component" value="Unassembled WGS sequence"/>
</dbReference>
<keyword evidence="4" id="KW-1185">Reference proteome</keyword>
<sequence length="177" mass="17817">MKHDSAGRSGAEVPSDPSRTPRPFARLRTALVPVAAVAVTLFGLLLYASSGAAGTPPARITVSGGRILAPTNPEHTAAFFTLRNTGGTDDTLVSVGSPQLGPVMIARTAVADGAGRMVRSAGIPVPAGGTYAMTPSGGDLMLPAASWLTPGRTVDFDLRFAGGGTVRARAVVVPLGG</sequence>
<evidence type="ECO:0000313" key="4">
    <source>
        <dbReference type="Proteomes" id="UP000199323"/>
    </source>
</evidence>
<dbReference type="AlphaFoldDB" id="A0A1I2K4E1"/>
<dbReference type="InterPro" id="IPR058248">
    <property type="entry name" value="Lxx211020-like"/>
</dbReference>
<dbReference type="EMBL" id="FONG01000020">
    <property type="protein sequence ID" value="SFF59786.1"/>
    <property type="molecule type" value="Genomic_DNA"/>
</dbReference>
<evidence type="ECO:0000313" key="3">
    <source>
        <dbReference type="EMBL" id="SFF59786.1"/>
    </source>
</evidence>
<keyword evidence="2" id="KW-1133">Transmembrane helix</keyword>
<keyword evidence="2" id="KW-0472">Membrane</keyword>
<reference evidence="3 4" key="1">
    <citation type="submission" date="2016-10" db="EMBL/GenBank/DDBJ databases">
        <authorList>
            <person name="de Groot N.N."/>
        </authorList>
    </citation>
    <scope>NUCLEOTIDE SEQUENCE [LARGE SCALE GENOMIC DNA]</scope>
    <source>
        <strain evidence="3 4">CGMCC 4.3510</strain>
    </source>
</reference>
<organism evidence="3 4">
    <name type="scientific">Actinacidiphila alni</name>
    <dbReference type="NCBI Taxonomy" id="380248"/>
    <lineage>
        <taxon>Bacteria</taxon>
        <taxon>Bacillati</taxon>
        <taxon>Actinomycetota</taxon>
        <taxon>Actinomycetes</taxon>
        <taxon>Kitasatosporales</taxon>
        <taxon>Streptomycetaceae</taxon>
        <taxon>Actinacidiphila</taxon>
    </lineage>
</organism>
<dbReference type="SUPFAM" id="SSF110087">
    <property type="entry name" value="DR1885-like metal-binding protein"/>
    <property type="match status" value="1"/>
</dbReference>
<feature type="transmembrane region" description="Helical" evidence="2">
    <location>
        <begin position="29"/>
        <end position="48"/>
    </location>
</feature>
<dbReference type="Pfam" id="PF04314">
    <property type="entry name" value="PCuAC"/>
    <property type="match status" value="1"/>
</dbReference>
<dbReference type="STRING" id="380248.SAMN05216251_120143"/>
<protein>
    <recommendedName>
        <fullName evidence="5">Copper chaperone PCu(A)C</fullName>
    </recommendedName>
</protein>
<proteinExistence type="predicted"/>
<gene>
    <name evidence="3" type="ORF">SAMN05216251_120143</name>
</gene>
<evidence type="ECO:0000256" key="2">
    <source>
        <dbReference type="SAM" id="Phobius"/>
    </source>
</evidence>
<feature type="region of interest" description="Disordered" evidence="1">
    <location>
        <begin position="1"/>
        <end position="22"/>
    </location>
</feature>
<evidence type="ECO:0008006" key="5">
    <source>
        <dbReference type="Google" id="ProtNLM"/>
    </source>
</evidence>
<keyword evidence="2" id="KW-0812">Transmembrane</keyword>
<accession>A0A1I2K4E1</accession>
<dbReference type="InterPro" id="IPR036182">
    <property type="entry name" value="PCuAC_sf"/>
</dbReference>
<dbReference type="InterPro" id="IPR007410">
    <property type="entry name" value="LpqE-like"/>
</dbReference>